<dbReference type="Pfam" id="PF12698">
    <property type="entry name" value="ABC2_membrane_3"/>
    <property type="match status" value="1"/>
</dbReference>
<evidence type="ECO:0000256" key="5">
    <source>
        <dbReference type="ARBA" id="ARBA00023251"/>
    </source>
</evidence>
<dbReference type="GO" id="GO:0043190">
    <property type="term" value="C:ATP-binding cassette (ABC) transporter complex"/>
    <property type="evidence" value="ECO:0007669"/>
    <property type="project" value="InterPro"/>
</dbReference>
<keyword evidence="5" id="KW-0046">Antibiotic resistance</keyword>
<evidence type="ECO:0000256" key="6">
    <source>
        <dbReference type="SAM" id="Phobius"/>
    </source>
</evidence>
<dbReference type="AlphaFoldDB" id="A0A975PE99"/>
<keyword evidence="3 6" id="KW-1133">Transmembrane helix</keyword>
<feature type="transmembrane region" description="Helical" evidence="6">
    <location>
        <begin position="21"/>
        <end position="39"/>
    </location>
</feature>
<sequence length="292" mass="31404">MNIVGNLMQRNLRLFFRDRMGVFFSLLSALILFLLYTLFLGSTQIDSLQSSFPAATRDEVKGFVDTWMFAGIVGITSITTGLGAMNVFVEDSSSGRFRDFLVSPIRREQLILGYLLSAGVVALIMTTVVLIISLAYLYLVDGISFDAGQIATVYGFLALSCVAFAALSAFAVSFVRTSGAYSALSTIVGTILGFLAGAYIPVGALPEGVRTVVNALPFMQAAVPLRQEMTADSLQVLAVDQPEAVIELQELFGITASVGDWTVTNAYVVFVLAAMTVVFTLLAAVQIRRRIG</sequence>
<feature type="transmembrane region" description="Helical" evidence="6">
    <location>
        <begin position="266"/>
        <end position="285"/>
    </location>
</feature>
<evidence type="ECO:0000256" key="4">
    <source>
        <dbReference type="ARBA" id="ARBA00023136"/>
    </source>
</evidence>
<evidence type="ECO:0000256" key="3">
    <source>
        <dbReference type="ARBA" id="ARBA00022989"/>
    </source>
</evidence>
<proteinExistence type="predicted"/>
<dbReference type="PIRSF" id="PIRSF006648">
    <property type="entry name" value="DrrB"/>
    <property type="match status" value="1"/>
</dbReference>
<dbReference type="PROSITE" id="PS51012">
    <property type="entry name" value="ABC_TM2"/>
    <property type="match status" value="1"/>
</dbReference>
<keyword evidence="2 6" id="KW-0812">Transmembrane</keyword>
<dbReference type="PANTHER" id="PTHR43229">
    <property type="entry name" value="NODULATION PROTEIN J"/>
    <property type="match status" value="1"/>
</dbReference>
<dbReference type="GO" id="GO:0046677">
    <property type="term" value="P:response to antibiotic"/>
    <property type="evidence" value="ECO:0007669"/>
    <property type="project" value="UniProtKB-KW"/>
</dbReference>
<dbReference type="KEGG" id="asun:KG104_16750"/>
<name>A0A975PE99_9MICC</name>
<keyword evidence="9" id="KW-1185">Reference proteome</keyword>
<feature type="transmembrane region" description="Helical" evidence="6">
    <location>
        <begin position="151"/>
        <end position="172"/>
    </location>
</feature>
<evidence type="ECO:0000313" key="8">
    <source>
        <dbReference type="EMBL" id="QWQ36065.1"/>
    </source>
</evidence>
<evidence type="ECO:0000256" key="1">
    <source>
        <dbReference type="ARBA" id="ARBA00004141"/>
    </source>
</evidence>
<reference evidence="8" key="1">
    <citation type="submission" date="2021-06" db="EMBL/GenBank/DDBJ databases">
        <title>Novel species in genus Arthrobacter.</title>
        <authorList>
            <person name="Zhang G."/>
        </authorList>
    </citation>
    <scope>NUCLEOTIDE SEQUENCE</scope>
    <source>
        <strain evidence="8">Zg-ZUI122</strain>
    </source>
</reference>
<dbReference type="RefSeq" id="WP_104160144.1">
    <property type="nucleotide sequence ID" value="NZ_CP076456.1"/>
</dbReference>
<dbReference type="GO" id="GO:0140359">
    <property type="term" value="F:ABC-type transporter activity"/>
    <property type="evidence" value="ECO:0007669"/>
    <property type="project" value="InterPro"/>
</dbReference>
<keyword evidence="4 6" id="KW-0472">Membrane</keyword>
<dbReference type="InterPro" id="IPR000412">
    <property type="entry name" value="ABC_2_transport"/>
</dbReference>
<dbReference type="EMBL" id="CP076456">
    <property type="protein sequence ID" value="QWQ36065.1"/>
    <property type="molecule type" value="Genomic_DNA"/>
</dbReference>
<evidence type="ECO:0000313" key="9">
    <source>
        <dbReference type="Proteomes" id="UP000680588"/>
    </source>
</evidence>
<feature type="domain" description="ABC transmembrane type-2" evidence="7">
    <location>
        <begin position="20"/>
        <end position="290"/>
    </location>
</feature>
<feature type="transmembrane region" description="Helical" evidence="6">
    <location>
        <begin position="110"/>
        <end position="139"/>
    </location>
</feature>
<dbReference type="InterPro" id="IPR051784">
    <property type="entry name" value="Nod_factor_ABC_transporter"/>
</dbReference>
<accession>A0A975PE99</accession>
<feature type="transmembrane region" description="Helical" evidence="6">
    <location>
        <begin position="179"/>
        <end position="200"/>
    </location>
</feature>
<gene>
    <name evidence="8" type="ORF">KG104_16750</name>
</gene>
<dbReference type="InterPro" id="IPR047817">
    <property type="entry name" value="ABC2_TM_bact-type"/>
</dbReference>
<dbReference type="PANTHER" id="PTHR43229:SF2">
    <property type="entry name" value="NODULATION PROTEIN J"/>
    <property type="match status" value="1"/>
</dbReference>
<organism evidence="8 9">
    <name type="scientific">Arthrobacter sunyaminii</name>
    <dbReference type="NCBI Taxonomy" id="2816859"/>
    <lineage>
        <taxon>Bacteria</taxon>
        <taxon>Bacillati</taxon>
        <taxon>Actinomycetota</taxon>
        <taxon>Actinomycetes</taxon>
        <taxon>Micrococcales</taxon>
        <taxon>Micrococcaceae</taxon>
        <taxon>Arthrobacter</taxon>
    </lineage>
</organism>
<protein>
    <submittedName>
        <fullName evidence="8">ABC transporter permease</fullName>
    </submittedName>
</protein>
<dbReference type="Proteomes" id="UP000680588">
    <property type="component" value="Chromosome"/>
</dbReference>
<evidence type="ECO:0000259" key="7">
    <source>
        <dbReference type="PROSITE" id="PS51012"/>
    </source>
</evidence>
<dbReference type="InterPro" id="IPR013525">
    <property type="entry name" value="ABC2_TM"/>
</dbReference>
<comment type="subcellular location">
    <subcellularLocation>
        <location evidence="1">Membrane</location>
        <topology evidence="1">Multi-pass membrane protein</topology>
    </subcellularLocation>
</comment>
<evidence type="ECO:0000256" key="2">
    <source>
        <dbReference type="ARBA" id="ARBA00022692"/>
    </source>
</evidence>
<feature type="transmembrane region" description="Helical" evidence="6">
    <location>
        <begin position="67"/>
        <end position="89"/>
    </location>
</feature>